<dbReference type="Proteomes" id="UP000585050">
    <property type="component" value="Unassembled WGS sequence"/>
</dbReference>
<name>A0A7X8SKA5_9BACT</name>
<feature type="signal peptide" evidence="1">
    <location>
        <begin position="1"/>
        <end position="23"/>
    </location>
</feature>
<dbReference type="RefSeq" id="WP_168882512.1">
    <property type="nucleotide sequence ID" value="NZ_JABAIL010000003.1"/>
</dbReference>
<evidence type="ECO:0008006" key="4">
    <source>
        <dbReference type="Google" id="ProtNLM"/>
    </source>
</evidence>
<protein>
    <recommendedName>
        <fullName evidence="4">Outer membrane protein beta-barrel domain-containing protein</fullName>
    </recommendedName>
</protein>
<keyword evidence="1" id="KW-0732">Signal</keyword>
<accession>A0A7X8SKA5</accession>
<dbReference type="AlphaFoldDB" id="A0A7X8SKA5"/>
<reference evidence="2 3" key="1">
    <citation type="submission" date="2020-04" db="EMBL/GenBank/DDBJ databases">
        <title>Flammeovirga sp. SR4, a novel species isolated from seawater.</title>
        <authorList>
            <person name="Wang X."/>
        </authorList>
    </citation>
    <scope>NUCLEOTIDE SEQUENCE [LARGE SCALE GENOMIC DNA]</scope>
    <source>
        <strain evidence="2 3">SR4</strain>
    </source>
</reference>
<evidence type="ECO:0000313" key="3">
    <source>
        <dbReference type="Proteomes" id="UP000585050"/>
    </source>
</evidence>
<evidence type="ECO:0000313" key="2">
    <source>
        <dbReference type="EMBL" id="NLR91799.1"/>
    </source>
</evidence>
<sequence length="235" mass="27671">MTLTKKILLITIVSLCSLFQAEAQSVEQKKDYDNQFFFGNKLIWGNEKWRYSGELQARFTGDMQQFDRYFMEGVATYLFSKNFEIVPDFRFSVLPNEVELRPGLGIIYKVLGKNKTTQFVQQIKWQGDYSWDIDFQNGLRYVLFFNKVFHEKYVGSIVGGAFYRWSEQFNGIQFLRFGVTGAYLIDAKHTLNLSYFYGALQSNDQTWSNAGTLLLQLNIRFNKEYRYVPAKYINF</sequence>
<organism evidence="2 3">
    <name type="scientific">Flammeovirga agarivorans</name>
    <dbReference type="NCBI Taxonomy" id="2726742"/>
    <lineage>
        <taxon>Bacteria</taxon>
        <taxon>Pseudomonadati</taxon>
        <taxon>Bacteroidota</taxon>
        <taxon>Cytophagia</taxon>
        <taxon>Cytophagales</taxon>
        <taxon>Flammeovirgaceae</taxon>
        <taxon>Flammeovirga</taxon>
    </lineage>
</organism>
<feature type="chain" id="PRO_5031150032" description="Outer membrane protein beta-barrel domain-containing protein" evidence="1">
    <location>
        <begin position="24"/>
        <end position="235"/>
    </location>
</feature>
<evidence type="ECO:0000256" key="1">
    <source>
        <dbReference type="SAM" id="SignalP"/>
    </source>
</evidence>
<dbReference type="EMBL" id="JABAIL010000003">
    <property type="protein sequence ID" value="NLR91799.1"/>
    <property type="molecule type" value="Genomic_DNA"/>
</dbReference>
<comment type="caution">
    <text evidence="2">The sequence shown here is derived from an EMBL/GenBank/DDBJ whole genome shotgun (WGS) entry which is preliminary data.</text>
</comment>
<keyword evidence="3" id="KW-1185">Reference proteome</keyword>
<gene>
    <name evidence="2" type="ORF">HGP29_11305</name>
</gene>
<proteinExistence type="predicted"/>